<dbReference type="GO" id="GO:0015267">
    <property type="term" value="F:channel activity"/>
    <property type="evidence" value="ECO:0007669"/>
    <property type="project" value="InterPro"/>
</dbReference>
<dbReference type="InterPro" id="IPR034294">
    <property type="entry name" value="Aquaporin_transptr"/>
</dbReference>
<comment type="similarity">
    <text evidence="2">Belongs to the MIP/aquaporin (TC 1.A.8) family.</text>
</comment>
<evidence type="ECO:0008006" key="7">
    <source>
        <dbReference type="Google" id="ProtNLM"/>
    </source>
</evidence>
<sequence length="284" mass="31055">MNNLSVLRKSQGAKLQNLFEVSALQSLHVENSRETPKMKKISSWGLFSLPSKHIWRCLVAEFLGTFLLIFLCCGTDLYTKESESPIVIVAFSWGLAEATLIQTLSHVSGCHINPAVTLAMLVTGKIEVIKSMLYIIIQCIASIVAITVLNTFKPEHSKGSYGAVSLAANLTKLQGVGIEFVSTFVLVLSMFSLSDENRNDVKGSRPLAIGLCITMLIFVGADTTGTCLNPARALGPAVFMGVYDDLWVYWVAPIGGALAAAIVYERVFRNFRPGEMEDVESKHY</sequence>
<reference evidence="5" key="1">
    <citation type="submission" date="2021-06" db="EMBL/GenBank/DDBJ databases">
        <authorList>
            <person name="Hodson N. C."/>
            <person name="Mongue J. A."/>
            <person name="Jaron S. K."/>
        </authorList>
    </citation>
    <scope>NUCLEOTIDE SEQUENCE</scope>
</reference>
<feature type="transmembrane region" description="Helical" evidence="4">
    <location>
        <begin position="246"/>
        <end position="264"/>
    </location>
</feature>
<evidence type="ECO:0000256" key="3">
    <source>
        <dbReference type="ARBA" id="ARBA00022475"/>
    </source>
</evidence>
<comment type="caution">
    <text evidence="5">The sequence shown here is derived from an EMBL/GenBank/DDBJ whole genome shotgun (WGS) entry which is preliminary data.</text>
</comment>
<dbReference type="InterPro" id="IPR000425">
    <property type="entry name" value="MIP"/>
</dbReference>
<dbReference type="InterPro" id="IPR022357">
    <property type="entry name" value="MIP_CS"/>
</dbReference>
<dbReference type="PROSITE" id="PS00221">
    <property type="entry name" value="MIP"/>
    <property type="match status" value="1"/>
</dbReference>
<evidence type="ECO:0000256" key="4">
    <source>
        <dbReference type="SAM" id="Phobius"/>
    </source>
</evidence>
<feature type="transmembrane region" description="Helical" evidence="4">
    <location>
        <begin position="172"/>
        <end position="194"/>
    </location>
</feature>
<evidence type="ECO:0000313" key="5">
    <source>
        <dbReference type="EMBL" id="CAG7678330.1"/>
    </source>
</evidence>
<proteinExistence type="inferred from homology"/>
<keyword evidence="4" id="KW-0812">Transmembrane</keyword>
<comment type="subcellular location">
    <subcellularLocation>
        <location evidence="1">Cell membrane</location>
        <topology evidence="1">Multi-pass membrane protein</topology>
    </subcellularLocation>
</comment>
<dbReference type="Pfam" id="PF00230">
    <property type="entry name" value="MIP"/>
    <property type="match status" value="1"/>
</dbReference>
<dbReference type="PANTHER" id="PTHR19139:SF199">
    <property type="entry name" value="MIP17260P"/>
    <property type="match status" value="1"/>
</dbReference>
<keyword evidence="6" id="KW-1185">Reference proteome</keyword>
<feature type="transmembrane region" description="Helical" evidence="4">
    <location>
        <begin position="206"/>
        <end position="226"/>
    </location>
</feature>
<evidence type="ECO:0000313" key="6">
    <source>
        <dbReference type="Proteomes" id="UP000708208"/>
    </source>
</evidence>
<name>A0A8J2NHV6_9HEXA</name>
<keyword evidence="4" id="KW-0472">Membrane</keyword>
<dbReference type="CDD" id="cd00333">
    <property type="entry name" value="MIP"/>
    <property type="match status" value="1"/>
</dbReference>
<protein>
    <recommendedName>
        <fullName evidence="7">Aquaporin</fullName>
    </recommendedName>
</protein>
<dbReference type="NCBIfam" id="TIGR00861">
    <property type="entry name" value="MIP"/>
    <property type="match status" value="1"/>
</dbReference>
<dbReference type="GO" id="GO:0005886">
    <property type="term" value="C:plasma membrane"/>
    <property type="evidence" value="ECO:0007669"/>
    <property type="project" value="UniProtKB-SubCell"/>
</dbReference>
<dbReference type="OrthoDB" id="3222at2759"/>
<gene>
    <name evidence="5" type="ORF">AFUS01_LOCUS2574</name>
</gene>
<keyword evidence="3" id="KW-1003">Cell membrane</keyword>
<keyword evidence="4" id="KW-1133">Transmembrane helix</keyword>
<feature type="transmembrane region" description="Helical" evidence="4">
    <location>
        <begin position="132"/>
        <end position="152"/>
    </location>
</feature>
<dbReference type="EMBL" id="CAJVCH010014810">
    <property type="protein sequence ID" value="CAG7678330.1"/>
    <property type="molecule type" value="Genomic_DNA"/>
</dbReference>
<organism evidence="5 6">
    <name type="scientific">Allacma fusca</name>
    <dbReference type="NCBI Taxonomy" id="39272"/>
    <lineage>
        <taxon>Eukaryota</taxon>
        <taxon>Metazoa</taxon>
        <taxon>Ecdysozoa</taxon>
        <taxon>Arthropoda</taxon>
        <taxon>Hexapoda</taxon>
        <taxon>Collembola</taxon>
        <taxon>Symphypleona</taxon>
        <taxon>Sminthuridae</taxon>
        <taxon>Allacma</taxon>
    </lineage>
</organism>
<evidence type="ECO:0000256" key="2">
    <source>
        <dbReference type="ARBA" id="ARBA00006175"/>
    </source>
</evidence>
<dbReference type="PANTHER" id="PTHR19139">
    <property type="entry name" value="AQUAPORIN TRANSPORTER"/>
    <property type="match status" value="1"/>
</dbReference>
<accession>A0A8J2NHV6</accession>
<dbReference type="AlphaFoldDB" id="A0A8J2NHV6"/>
<dbReference type="Proteomes" id="UP000708208">
    <property type="component" value="Unassembled WGS sequence"/>
</dbReference>
<evidence type="ECO:0000256" key="1">
    <source>
        <dbReference type="ARBA" id="ARBA00004651"/>
    </source>
</evidence>